<evidence type="ECO:0000313" key="5">
    <source>
        <dbReference type="Proteomes" id="UP000694545"/>
    </source>
</evidence>
<dbReference type="GO" id="GO:0001764">
    <property type="term" value="P:neuron migration"/>
    <property type="evidence" value="ECO:0007669"/>
    <property type="project" value="TreeGrafter"/>
</dbReference>
<dbReference type="GO" id="GO:0045111">
    <property type="term" value="C:intermediate filament cytoskeleton"/>
    <property type="evidence" value="ECO:0007669"/>
    <property type="project" value="TreeGrafter"/>
</dbReference>
<feature type="domain" description="UVR" evidence="3">
    <location>
        <begin position="301"/>
        <end position="336"/>
    </location>
</feature>
<organism evidence="4 5">
    <name type="scientific">Varanus komodoensis</name>
    <name type="common">Komodo dragon</name>
    <dbReference type="NCBI Taxonomy" id="61221"/>
    <lineage>
        <taxon>Eukaryota</taxon>
        <taxon>Metazoa</taxon>
        <taxon>Chordata</taxon>
        <taxon>Craniata</taxon>
        <taxon>Vertebrata</taxon>
        <taxon>Euteleostomi</taxon>
        <taxon>Lepidosauria</taxon>
        <taxon>Squamata</taxon>
        <taxon>Bifurcata</taxon>
        <taxon>Unidentata</taxon>
        <taxon>Episquamata</taxon>
        <taxon>Toxicofera</taxon>
        <taxon>Anguimorpha</taxon>
        <taxon>Paleoanguimorpha</taxon>
        <taxon>Varanoidea</taxon>
        <taxon>Varanidae</taxon>
        <taxon>Varanus</taxon>
    </lineage>
</organism>
<keyword evidence="5" id="KW-1185">Reference proteome</keyword>
<sequence length="730" mass="82230">MRTEALQQIEFQLPSDCEPFSPEGLECRGRTNYRDFKNCSQKRQCKTELGLFHCSSYMNSTQAGLDVAPGLRTAGNAAESLTYQANLREQQPENLILPVCPLVAVCKGDPSQEEERMHTLSQKEVNIQEYSAKESALSSSSSQDCFHSSFSFIQLSLNSSSEGNDVAVPSECTRPKEVLQMCGLGKAENVNFPVPGEVQRTSEKKLWASSNYMCGEDCWCPRDSAEHDKWQDSETHSFLHADAPFSHSTDSLDAASAASSVTSGYESSNTITDHSWDSLSKKYESVLQDCLLGNRSIIKIKSLTRKLQRLQEKAVADDDYERADKFRRKLEELEKEKSSLTFQLPSRHPSISCFLDRFRVQVQVTLYGDVYRGSRQQKSEEKILSLPCQEKIKVSATKREQLVKEKEWIQKEIEVLRARLALLEAKDRQLQIEIQEQEQLIQAEDCELSSLLSWVSHQELQAIGKALADASDASHKIPHSLDFPESIKRLQEKEQSLSMAIKDTAGKICTSQKLCSILRRKVSDIETQLPALLEAKMLAVSGGNFCIAKDLAEEIKSLMAERDRLEKLLSEWSLLSSQNAQNLERMKESHKRLKEDMEQGQAAFENKLKKNTLKYMEVLEEKLQSSGSQLLERVWEVDLEACQLLIQGLQLKEGGCVSDEESQTDEVGDTADSSLSSEQEQSKHVPIKGGKRTALQCPIIQSKHQSTHWEPKEGMERSGEPAFSADHGRE</sequence>
<reference evidence="4" key="2">
    <citation type="submission" date="2025-09" db="UniProtKB">
        <authorList>
            <consortium name="Ensembl"/>
        </authorList>
    </citation>
    <scope>IDENTIFICATION</scope>
</reference>
<dbReference type="PROSITE" id="PS50151">
    <property type="entry name" value="UVR"/>
    <property type="match status" value="1"/>
</dbReference>
<dbReference type="PANTHER" id="PTHR14332">
    <property type="entry name" value="DISRUPTED IN SCHIZOPHRENIA 1 PROTEIN"/>
    <property type="match status" value="1"/>
</dbReference>
<reference evidence="4" key="1">
    <citation type="submission" date="2025-08" db="UniProtKB">
        <authorList>
            <consortium name="Ensembl"/>
        </authorList>
    </citation>
    <scope>IDENTIFICATION</scope>
</reference>
<evidence type="ECO:0000313" key="4">
    <source>
        <dbReference type="Ensembl" id="ENSVKKP00000026707.1"/>
    </source>
</evidence>
<dbReference type="GO" id="GO:0005874">
    <property type="term" value="C:microtubule"/>
    <property type="evidence" value="ECO:0007669"/>
    <property type="project" value="TreeGrafter"/>
</dbReference>
<evidence type="ECO:0000256" key="1">
    <source>
        <dbReference type="SAM" id="Coils"/>
    </source>
</evidence>
<keyword evidence="1" id="KW-0175">Coiled coil</keyword>
<feature type="compositionally biased region" description="Acidic residues" evidence="2">
    <location>
        <begin position="658"/>
        <end position="669"/>
    </location>
</feature>
<feature type="compositionally biased region" description="Basic and acidic residues" evidence="2">
    <location>
        <begin position="707"/>
        <end position="719"/>
    </location>
</feature>
<dbReference type="InterPro" id="IPR001943">
    <property type="entry name" value="UVR_dom"/>
</dbReference>
<gene>
    <name evidence="4" type="primary">DISC1</name>
</gene>
<name>A0A8D2LUX4_VARKO</name>
<protein>
    <submittedName>
        <fullName evidence="4">DISC1 scaffold protein</fullName>
    </submittedName>
</protein>
<feature type="region of interest" description="Disordered" evidence="2">
    <location>
        <begin position="656"/>
        <end position="730"/>
    </location>
</feature>
<dbReference type="Proteomes" id="UP000694545">
    <property type="component" value="Unplaced"/>
</dbReference>
<dbReference type="PANTHER" id="PTHR14332:SF3">
    <property type="entry name" value="DISRUPTED IN SCHIZOPHRENIA 1 PROTEIN"/>
    <property type="match status" value="1"/>
</dbReference>
<dbReference type="GO" id="GO:0060271">
    <property type="term" value="P:cilium assembly"/>
    <property type="evidence" value="ECO:0007669"/>
    <property type="project" value="TreeGrafter"/>
</dbReference>
<feature type="coiled-coil region" evidence="1">
    <location>
        <begin position="316"/>
        <end position="343"/>
    </location>
</feature>
<dbReference type="InterPro" id="IPR026081">
    <property type="entry name" value="DISC1"/>
</dbReference>
<accession>A0A8D2LUX4</accession>
<dbReference type="AlphaFoldDB" id="A0A8D2LUX4"/>
<feature type="coiled-coil region" evidence="1">
    <location>
        <begin position="548"/>
        <end position="603"/>
    </location>
</feature>
<dbReference type="Ensembl" id="ENSVKKT00000027363.1">
    <property type="protein sequence ID" value="ENSVKKP00000026707.1"/>
    <property type="gene ID" value="ENSVKKG00000017412.1"/>
</dbReference>
<evidence type="ECO:0000259" key="3">
    <source>
        <dbReference type="PROSITE" id="PS50151"/>
    </source>
</evidence>
<dbReference type="GO" id="GO:0005815">
    <property type="term" value="C:microtubule organizing center"/>
    <property type="evidence" value="ECO:0007669"/>
    <property type="project" value="TreeGrafter"/>
</dbReference>
<evidence type="ECO:0000256" key="2">
    <source>
        <dbReference type="SAM" id="MobiDB-lite"/>
    </source>
</evidence>
<feature type="coiled-coil region" evidence="1">
    <location>
        <begin position="399"/>
        <end position="440"/>
    </location>
</feature>
<proteinExistence type="predicted"/>